<dbReference type="AlphaFoldDB" id="A0A8H8DFS0"/>
<proteinExistence type="predicted"/>
<protein>
    <submittedName>
        <fullName evidence="2">Uncharacterized protein</fullName>
    </submittedName>
</protein>
<keyword evidence="3" id="KW-1185">Reference proteome</keyword>
<evidence type="ECO:0000313" key="2">
    <source>
        <dbReference type="EMBL" id="KAG5456232.1"/>
    </source>
</evidence>
<dbReference type="EMBL" id="JAEFCI010012054">
    <property type="protein sequence ID" value="KAG5456232.1"/>
    <property type="molecule type" value="Genomic_DNA"/>
</dbReference>
<feature type="compositionally biased region" description="Basic and acidic residues" evidence="1">
    <location>
        <begin position="180"/>
        <end position="192"/>
    </location>
</feature>
<dbReference type="Proteomes" id="UP000673691">
    <property type="component" value="Unassembled WGS sequence"/>
</dbReference>
<comment type="caution">
    <text evidence="2">The sequence shown here is derived from an EMBL/GenBank/DDBJ whole genome shotgun (WGS) entry which is preliminary data.</text>
</comment>
<name>A0A8H8DFS0_9FUNG</name>
<feature type="region of interest" description="Disordered" evidence="1">
    <location>
        <begin position="180"/>
        <end position="221"/>
    </location>
</feature>
<organism evidence="2 3">
    <name type="scientific">Olpidium bornovanus</name>
    <dbReference type="NCBI Taxonomy" id="278681"/>
    <lineage>
        <taxon>Eukaryota</taxon>
        <taxon>Fungi</taxon>
        <taxon>Fungi incertae sedis</taxon>
        <taxon>Olpidiomycota</taxon>
        <taxon>Olpidiomycotina</taxon>
        <taxon>Olpidiomycetes</taxon>
        <taxon>Olpidiales</taxon>
        <taxon>Olpidiaceae</taxon>
        <taxon>Olpidium</taxon>
    </lineage>
</organism>
<feature type="region of interest" description="Disordered" evidence="1">
    <location>
        <begin position="135"/>
        <end position="155"/>
    </location>
</feature>
<gene>
    <name evidence="2" type="ORF">BJ554DRAFT_4079</name>
</gene>
<accession>A0A8H8DFS0</accession>
<evidence type="ECO:0000313" key="3">
    <source>
        <dbReference type="Proteomes" id="UP000673691"/>
    </source>
</evidence>
<reference evidence="2 3" key="1">
    <citation type="journal article" name="Sci. Rep.">
        <title>Genome-scale phylogenetic analyses confirm Olpidium as the closest living zoosporic fungus to the non-flagellated, terrestrial fungi.</title>
        <authorList>
            <person name="Chang Y."/>
            <person name="Rochon D."/>
            <person name="Sekimoto S."/>
            <person name="Wang Y."/>
            <person name="Chovatia M."/>
            <person name="Sandor L."/>
            <person name="Salamov A."/>
            <person name="Grigoriev I.V."/>
            <person name="Stajich J.E."/>
            <person name="Spatafora J.W."/>
        </authorList>
    </citation>
    <scope>NUCLEOTIDE SEQUENCE [LARGE SCALE GENOMIC DNA]</scope>
    <source>
        <strain evidence="2">S191</strain>
    </source>
</reference>
<sequence length="221" mass="24194">MALRGRLVADRPAPQQTLAVDGAAGPRFRPERSLVPQLDRRSDRHAFAVAVRSLPQHRPFHSPTARGARVHRPRLHRRIREPRPGMAADNSRREWAADRNGSVHSMASDCEGLREADVGSRGGPVDFSERRWRYGVGDGGDRGQTPRVVPPNDVLRPDVPSLSGVSGRLHGQAVDVDELCHREGPGRQEQRRAPRCGVENPEGLHRGGVAPLPGSVGRVHA</sequence>
<evidence type="ECO:0000256" key="1">
    <source>
        <dbReference type="SAM" id="MobiDB-lite"/>
    </source>
</evidence>